<sequence>MSTVKRQIKSHPVSKKGREEESPNLKPLVVKKDTIISSKKPVKALSHPNKKELERNKIEDDIWDSLALAESLRNNVNINDEDEDEKEDDCKHEHTIDSDGSIICVDCGEKIKEDNYVCEEAEWRYYGSNDNVEASDPSRCQYRKVIDKGITKDLTVLGFSHEVAEKANELYLIVTGGDIKRSNYRKGIMFACVFHAFIELGQEKTTNYLTKIIKISKRNISKGFTYYGLQMPKDRREKYVYITAEHYIPIILKELRVTEDHIQNVLDLYRRLKGKSYLLNTSNPQSIASGFVYYYLKKIKSDLISPTQFGSMEIVNLSEITITRISNEIEDIINNDDILY</sequence>
<feature type="region of interest" description="Disordered" evidence="1">
    <location>
        <begin position="1"/>
        <end position="26"/>
    </location>
</feature>
<evidence type="ECO:0000313" key="2">
    <source>
        <dbReference type="EMBL" id="QHT78820.1"/>
    </source>
</evidence>
<proteinExistence type="predicted"/>
<evidence type="ECO:0008006" key="3">
    <source>
        <dbReference type="Google" id="ProtNLM"/>
    </source>
</evidence>
<feature type="compositionally biased region" description="Basic residues" evidence="1">
    <location>
        <begin position="1"/>
        <end position="15"/>
    </location>
</feature>
<protein>
    <recommendedName>
        <fullName evidence="3">Transcription factor TFIIB cyclin-like domain-containing protein</fullName>
    </recommendedName>
</protein>
<evidence type="ECO:0000256" key="1">
    <source>
        <dbReference type="SAM" id="MobiDB-lite"/>
    </source>
</evidence>
<reference evidence="2" key="1">
    <citation type="journal article" date="2020" name="Nature">
        <title>Giant virus diversity and host interactions through global metagenomics.</title>
        <authorList>
            <person name="Schulz F."/>
            <person name="Roux S."/>
            <person name="Paez-Espino D."/>
            <person name="Jungbluth S."/>
            <person name="Walsh D.A."/>
            <person name="Denef V.J."/>
            <person name="McMahon K.D."/>
            <person name="Konstantinidis K.T."/>
            <person name="Eloe-Fadrosh E.A."/>
            <person name="Kyrpides N.C."/>
            <person name="Woyke T."/>
        </authorList>
    </citation>
    <scope>NUCLEOTIDE SEQUENCE</scope>
    <source>
        <strain evidence="2">GVMAG-M-3300023179-92</strain>
    </source>
</reference>
<accession>A0A6C0HEM0</accession>
<dbReference type="Gene3D" id="1.10.472.170">
    <property type="match status" value="1"/>
</dbReference>
<organism evidence="2">
    <name type="scientific">viral metagenome</name>
    <dbReference type="NCBI Taxonomy" id="1070528"/>
    <lineage>
        <taxon>unclassified sequences</taxon>
        <taxon>metagenomes</taxon>
        <taxon>organismal metagenomes</taxon>
    </lineage>
</organism>
<dbReference type="EMBL" id="MN739939">
    <property type="protein sequence ID" value="QHT78820.1"/>
    <property type="molecule type" value="Genomic_DNA"/>
</dbReference>
<name>A0A6C0HEM0_9ZZZZ</name>
<dbReference type="AlphaFoldDB" id="A0A6C0HEM0"/>